<dbReference type="RefSeq" id="WP_069977032.1">
    <property type="nucleotide sequence ID" value="NZ_CP017269.1"/>
</dbReference>
<dbReference type="Gene3D" id="3.90.1300.10">
    <property type="entry name" value="Amidase signature (AS) domain"/>
    <property type="match status" value="1"/>
</dbReference>
<dbReference type="KEGG" id="gfe:Gferi_12620"/>
<dbReference type="SUPFAM" id="SSF75304">
    <property type="entry name" value="Amidase signature (AS) enzymes"/>
    <property type="match status" value="1"/>
</dbReference>
<feature type="domain" description="Amidase" evidence="1">
    <location>
        <begin position="103"/>
        <end position="166"/>
    </location>
</feature>
<gene>
    <name evidence="2" type="ORF">Gferi_12620</name>
</gene>
<accession>A0A1D8GHK8</accession>
<keyword evidence="3" id="KW-1185">Reference proteome</keyword>
<dbReference type="EMBL" id="CP017269">
    <property type="protein sequence ID" value="AOT70360.1"/>
    <property type="molecule type" value="Genomic_DNA"/>
</dbReference>
<protein>
    <recommendedName>
        <fullName evidence="1">Amidase domain-containing protein</fullName>
    </recommendedName>
</protein>
<dbReference type="InterPro" id="IPR023631">
    <property type="entry name" value="Amidase_dom"/>
</dbReference>
<evidence type="ECO:0000313" key="3">
    <source>
        <dbReference type="Proteomes" id="UP000095743"/>
    </source>
</evidence>
<reference evidence="2 3" key="1">
    <citation type="submission" date="2016-09" db="EMBL/GenBank/DDBJ databases">
        <title>Genomic analysis reveals versatility of anaerobic energy metabolism of Geosporobacter ferrireducens IRF9 of phylum Firmicutes.</title>
        <authorList>
            <person name="Kim S.-J."/>
        </authorList>
    </citation>
    <scope>NUCLEOTIDE SEQUENCE [LARGE SCALE GENOMIC DNA]</scope>
    <source>
        <strain evidence="2 3">IRF9</strain>
    </source>
</reference>
<dbReference type="Pfam" id="PF01425">
    <property type="entry name" value="Amidase"/>
    <property type="match status" value="1"/>
</dbReference>
<organism evidence="2 3">
    <name type="scientific">Geosporobacter ferrireducens</name>
    <dbReference type="NCBI Taxonomy" id="1424294"/>
    <lineage>
        <taxon>Bacteria</taxon>
        <taxon>Bacillati</taxon>
        <taxon>Bacillota</taxon>
        <taxon>Clostridia</taxon>
        <taxon>Peptostreptococcales</taxon>
        <taxon>Thermotaleaceae</taxon>
        <taxon>Geosporobacter</taxon>
    </lineage>
</organism>
<evidence type="ECO:0000259" key="1">
    <source>
        <dbReference type="Pfam" id="PF01425"/>
    </source>
</evidence>
<name>A0A1D8GHK8_9FIRM</name>
<sequence length="380" mass="41502">MNILQDNLLLQMKKLNKAMLKAKDMENKSVVYFRKEVLEEAVVTLTEDPMASLVLFGVKNTVQIGPALVQRLKGIKGFLFHTVDKMSERGRAIDVDLINPLTGRVMTGSSSGSCVNILRGINDIAIGTDGGGSVLAPAMSTGLFSIMGKGLGLKGSHPRISTDNINFIPGIGVISHDYDLCKKAIGALSNMKEIGCSDIQNRKARVAVPKEGSVRLPNGKDMRRQLDKVVNEISGFVEIVEKDFKHIEDRHLAISTCEELFNEDIDMIITLEGPIDVYGTGDSVLGLFGQTGRDIQNNSGKYLLKVANMIDGTAITIPSDELGMGILIVGKKGVESGKLAIALGDRIRTLFPKPDLFERYFIEGYKEKDLGFWGWKGEDL</sequence>
<proteinExistence type="predicted"/>
<dbReference type="STRING" id="1424294.Gferi_12620"/>
<dbReference type="Proteomes" id="UP000095743">
    <property type="component" value="Chromosome"/>
</dbReference>
<dbReference type="InterPro" id="IPR036928">
    <property type="entry name" value="AS_sf"/>
</dbReference>
<evidence type="ECO:0000313" key="2">
    <source>
        <dbReference type="EMBL" id="AOT70360.1"/>
    </source>
</evidence>
<dbReference type="AlphaFoldDB" id="A0A1D8GHK8"/>